<comment type="caution">
    <text evidence="2">The sequence shown here is derived from an EMBL/GenBank/DDBJ whole genome shotgun (WGS) entry which is preliminary data.</text>
</comment>
<evidence type="ECO:0000313" key="2">
    <source>
        <dbReference type="EMBL" id="RKK01741.1"/>
    </source>
</evidence>
<reference evidence="2 5" key="1">
    <citation type="submission" date="2018-09" db="EMBL/GenBank/DDBJ databases">
        <title>Roseomonas sp. nov., isolated from feces of Tibetan antelopes in the Qinghai-Tibet plateau, China.</title>
        <authorList>
            <person name="Tian Z."/>
        </authorList>
    </citation>
    <scope>NUCLEOTIDE SEQUENCE [LARGE SCALE GENOMIC DNA]</scope>
    <source>
        <strain evidence="3 4">Z23</strain>
        <strain evidence="2 5">Z24</strain>
    </source>
</reference>
<dbReference type="OrthoDB" id="7285394at2"/>
<dbReference type="EMBL" id="RFLX01000001">
    <property type="protein sequence ID" value="RMI27169.1"/>
    <property type="molecule type" value="Genomic_DNA"/>
</dbReference>
<dbReference type="EMBL" id="RAQU01000224">
    <property type="protein sequence ID" value="RKK01741.1"/>
    <property type="molecule type" value="Genomic_DNA"/>
</dbReference>
<keyword evidence="1" id="KW-0812">Transmembrane</keyword>
<keyword evidence="4" id="KW-1185">Reference proteome</keyword>
<evidence type="ECO:0000256" key="1">
    <source>
        <dbReference type="SAM" id="Phobius"/>
    </source>
</evidence>
<dbReference type="InParanoid" id="A0A3A9J824"/>
<dbReference type="Proteomes" id="UP000278036">
    <property type="component" value="Unassembled WGS sequence"/>
</dbReference>
<dbReference type="Proteomes" id="UP000274097">
    <property type="component" value="Unassembled WGS sequence"/>
</dbReference>
<dbReference type="RefSeq" id="WP_120640594.1">
    <property type="nucleotide sequence ID" value="NZ_RAQU01000224.1"/>
</dbReference>
<dbReference type="InterPro" id="IPR024399">
    <property type="entry name" value="DUF2628"/>
</dbReference>
<keyword evidence="1" id="KW-0472">Membrane</keyword>
<name>A0A3A9J824_9PROT</name>
<protein>
    <submittedName>
        <fullName evidence="2">DUF2628 domain-containing protein</fullName>
    </submittedName>
</protein>
<sequence>MRRFTLHAAAPASVPATRPARMPELVPEGFAFLAFLLPPLWFLFHRLWLALVIWVALSVLAAFLLPAAVLPYVTLAAQVLVGLQAQDIRRWTLARHGLPVSGVVIARDAEAALLRALDARPDLRSARA</sequence>
<dbReference type="AlphaFoldDB" id="A0A3A9J824"/>
<proteinExistence type="predicted"/>
<feature type="transmembrane region" description="Helical" evidence="1">
    <location>
        <begin position="29"/>
        <end position="44"/>
    </location>
</feature>
<accession>A0A3A9J824</accession>
<evidence type="ECO:0000313" key="4">
    <source>
        <dbReference type="Proteomes" id="UP000274097"/>
    </source>
</evidence>
<evidence type="ECO:0000313" key="3">
    <source>
        <dbReference type="EMBL" id="RMI27169.1"/>
    </source>
</evidence>
<evidence type="ECO:0000313" key="5">
    <source>
        <dbReference type="Proteomes" id="UP000278036"/>
    </source>
</evidence>
<dbReference type="Pfam" id="PF10947">
    <property type="entry name" value="DUF2628"/>
    <property type="match status" value="1"/>
</dbReference>
<organism evidence="2 5">
    <name type="scientific">Teichococcus wenyumeiae</name>
    <dbReference type="NCBI Taxonomy" id="2478470"/>
    <lineage>
        <taxon>Bacteria</taxon>
        <taxon>Pseudomonadati</taxon>
        <taxon>Pseudomonadota</taxon>
        <taxon>Alphaproteobacteria</taxon>
        <taxon>Acetobacterales</taxon>
        <taxon>Roseomonadaceae</taxon>
        <taxon>Roseomonas</taxon>
    </lineage>
</organism>
<feature type="transmembrane region" description="Helical" evidence="1">
    <location>
        <begin position="51"/>
        <end position="73"/>
    </location>
</feature>
<gene>
    <name evidence="2" type="ORF">D6Z83_23380</name>
    <name evidence="3" type="ORF">EBE87_02005</name>
</gene>
<keyword evidence="1" id="KW-1133">Transmembrane helix</keyword>